<sequence>MLSQCVVVIAYIGLSLSTIAVLTAVVSIYNLNDYIQNTYAPNSPEVFLYYKTAGLIFLTAFATLNFLNLASCISLIIGTLKKKKSCLVPYLVLTSVYILIYLALGSWFFMNLTVENSLRNGIIAAIVFAINVYCLIIVTSLYRLLKLREENYPAFLRETNRQHYQQPHYETTYVKIP</sequence>
<dbReference type="PANTHER" id="PTHR36694:SF11">
    <property type="entry name" value="LP21121P-RELATED"/>
    <property type="match status" value="1"/>
</dbReference>
<feature type="transmembrane region" description="Helical" evidence="1">
    <location>
        <begin position="90"/>
        <end position="110"/>
    </location>
</feature>
<organism evidence="2 3">
    <name type="scientific">Polypedilum vanderplanki</name>
    <name type="common">Sleeping chironomid midge</name>
    <dbReference type="NCBI Taxonomy" id="319348"/>
    <lineage>
        <taxon>Eukaryota</taxon>
        <taxon>Metazoa</taxon>
        <taxon>Ecdysozoa</taxon>
        <taxon>Arthropoda</taxon>
        <taxon>Hexapoda</taxon>
        <taxon>Insecta</taxon>
        <taxon>Pterygota</taxon>
        <taxon>Neoptera</taxon>
        <taxon>Endopterygota</taxon>
        <taxon>Diptera</taxon>
        <taxon>Nematocera</taxon>
        <taxon>Chironomoidea</taxon>
        <taxon>Chironomidae</taxon>
        <taxon>Chironominae</taxon>
        <taxon>Polypedilum</taxon>
        <taxon>Polypedilum</taxon>
    </lineage>
</organism>
<accession>A0A9J6C6P9</accession>
<evidence type="ECO:0000313" key="2">
    <source>
        <dbReference type="EMBL" id="KAG5677528.1"/>
    </source>
</evidence>
<reference evidence="2" key="1">
    <citation type="submission" date="2021-03" db="EMBL/GenBank/DDBJ databases">
        <title>Chromosome level genome of the anhydrobiotic midge Polypedilum vanderplanki.</title>
        <authorList>
            <person name="Yoshida Y."/>
            <person name="Kikawada T."/>
            <person name="Gusev O."/>
        </authorList>
    </citation>
    <scope>NUCLEOTIDE SEQUENCE</scope>
    <source>
        <strain evidence="2">NIAS01</strain>
        <tissue evidence="2">Whole body or cell culture</tissue>
    </source>
</reference>
<dbReference type="OrthoDB" id="10067585at2759"/>
<keyword evidence="1" id="KW-0472">Membrane</keyword>
<protein>
    <submittedName>
        <fullName evidence="2">Uncharacterized protein</fullName>
    </submittedName>
</protein>
<evidence type="ECO:0000256" key="1">
    <source>
        <dbReference type="SAM" id="Phobius"/>
    </source>
</evidence>
<evidence type="ECO:0000313" key="3">
    <source>
        <dbReference type="Proteomes" id="UP001107558"/>
    </source>
</evidence>
<dbReference type="AlphaFoldDB" id="A0A9J6C6P9"/>
<keyword evidence="1" id="KW-0812">Transmembrane</keyword>
<keyword evidence="3" id="KW-1185">Reference proteome</keyword>
<comment type="caution">
    <text evidence="2">The sequence shown here is derived from an EMBL/GenBank/DDBJ whole genome shotgun (WGS) entry which is preliminary data.</text>
</comment>
<dbReference type="Pfam" id="PF15860">
    <property type="entry name" value="DUF4728"/>
    <property type="match status" value="1"/>
</dbReference>
<proteinExistence type="predicted"/>
<dbReference type="Proteomes" id="UP001107558">
    <property type="component" value="Chromosome 2"/>
</dbReference>
<dbReference type="InterPro" id="IPR031720">
    <property type="entry name" value="DUF4728"/>
</dbReference>
<dbReference type="PANTHER" id="PTHR36694">
    <property type="entry name" value="PASIFLORA 1, ISOFORM A-RELATED"/>
    <property type="match status" value="1"/>
</dbReference>
<dbReference type="EMBL" id="JADBJN010000002">
    <property type="protein sequence ID" value="KAG5677528.1"/>
    <property type="molecule type" value="Genomic_DNA"/>
</dbReference>
<feature type="transmembrane region" description="Helical" evidence="1">
    <location>
        <begin position="49"/>
        <end position="78"/>
    </location>
</feature>
<name>A0A9J6C6P9_POLVA</name>
<keyword evidence="1" id="KW-1133">Transmembrane helix</keyword>
<gene>
    <name evidence="2" type="ORF">PVAND_007283</name>
</gene>
<feature type="transmembrane region" description="Helical" evidence="1">
    <location>
        <begin position="7"/>
        <end position="29"/>
    </location>
</feature>
<feature type="transmembrane region" description="Helical" evidence="1">
    <location>
        <begin position="122"/>
        <end position="145"/>
    </location>
</feature>